<feature type="transmembrane region" description="Helical" evidence="7">
    <location>
        <begin position="180"/>
        <end position="199"/>
    </location>
</feature>
<comment type="similarity">
    <text evidence="2">Belongs to the UPF0126 family.</text>
</comment>
<protein>
    <recommendedName>
        <fullName evidence="8">Glycine transporter domain-containing protein</fullName>
    </recommendedName>
</protein>
<evidence type="ECO:0000259" key="8">
    <source>
        <dbReference type="Pfam" id="PF03458"/>
    </source>
</evidence>
<feature type="transmembrane region" description="Helical" evidence="7">
    <location>
        <begin position="35"/>
        <end position="54"/>
    </location>
</feature>
<dbReference type="HOGENOM" id="CLU_064906_2_1_0"/>
<keyword evidence="4 7" id="KW-0812">Transmembrane</keyword>
<organism evidence="9 10">
    <name type="scientific">Mariprofundus ferrooxydans PV-1</name>
    <dbReference type="NCBI Taxonomy" id="314345"/>
    <lineage>
        <taxon>Bacteria</taxon>
        <taxon>Pseudomonadati</taxon>
        <taxon>Pseudomonadota</taxon>
        <taxon>Candidatius Mariprofundia</taxon>
        <taxon>Mariprofundales</taxon>
        <taxon>Mariprofundaceae</taxon>
        <taxon>Mariprofundus</taxon>
    </lineage>
</organism>
<keyword evidence="6 7" id="KW-0472">Membrane</keyword>
<evidence type="ECO:0000256" key="6">
    <source>
        <dbReference type="ARBA" id="ARBA00023136"/>
    </source>
</evidence>
<comment type="caution">
    <text evidence="9">The sequence shown here is derived from an EMBL/GenBank/DDBJ whole genome shotgun (WGS) entry which is preliminary data.</text>
</comment>
<dbReference type="FunCoup" id="Q0F0P0">
    <property type="interactions" value="180"/>
</dbReference>
<sequence length="205" mass="21828">MITVIQLPAAVHALDLFGTAVFALTGALRALTRKLDLMGAVVLAVVTALGGGMMRDALIGRHPPAAFADQTYLLIAIVVGIAVFFWGRTIREQESWLITFDAIGLGVFTLVGAWVADQTGLGNIGILFIAMLTATGGGALRAMLVAEIPFILKKEIYASASLFGALTYLALSALDCSNTVIIWSVMLMTTGSRLLAWRLHLNLPR</sequence>
<dbReference type="GO" id="GO:0005886">
    <property type="term" value="C:plasma membrane"/>
    <property type="evidence" value="ECO:0007669"/>
    <property type="project" value="UniProtKB-SubCell"/>
</dbReference>
<dbReference type="RefSeq" id="WP_009851610.1">
    <property type="nucleotide sequence ID" value="NZ_DS022295.1"/>
</dbReference>
<evidence type="ECO:0000256" key="3">
    <source>
        <dbReference type="ARBA" id="ARBA00022475"/>
    </source>
</evidence>
<comment type="subcellular location">
    <subcellularLocation>
        <location evidence="1">Cell membrane</location>
        <topology evidence="1">Multi-pass membrane protein</topology>
    </subcellularLocation>
</comment>
<reference evidence="9 10" key="1">
    <citation type="submission" date="2006-09" db="EMBL/GenBank/DDBJ databases">
        <authorList>
            <person name="Emerson D."/>
            <person name="Ferriera S."/>
            <person name="Johnson J."/>
            <person name="Kravitz S."/>
            <person name="Halpern A."/>
            <person name="Remington K."/>
            <person name="Beeson K."/>
            <person name="Tran B."/>
            <person name="Rogers Y.-H."/>
            <person name="Friedman R."/>
            <person name="Venter J.C."/>
        </authorList>
    </citation>
    <scope>NUCLEOTIDE SEQUENCE [LARGE SCALE GENOMIC DNA]</scope>
    <source>
        <strain evidence="9 10">PV-1</strain>
    </source>
</reference>
<dbReference type="PANTHER" id="PTHR30506:SF3">
    <property type="entry name" value="UPF0126 INNER MEMBRANE PROTEIN YADS-RELATED"/>
    <property type="match status" value="1"/>
</dbReference>
<evidence type="ECO:0000313" key="9">
    <source>
        <dbReference type="EMBL" id="EAU54988.1"/>
    </source>
</evidence>
<dbReference type="EMBL" id="AATS01000004">
    <property type="protein sequence ID" value="EAU54988.1"/>
    <property type="molecule type" value="Genomic_DNA"/>
</dbReference>
<proteinExistence type="inferred from homology"/>
<dbReference type="PANTHER" id="PTHR30506">
    <property type="entry name" value="INNER MEMBRANE PROTEIN"/>
    <property type="match status" value="1"/>
</dbReference>
<keyword evidence="10" id="KW-1185">Reference proteome</keyword>
<feature type="transmembrane region" description="Helical" evidence="7">
    <location>
        <begin position="156"/>
        <end position="174"/>
    </location>
</feature>
<dbReference type="Proteomes" id="UP000005297">
    <property type="component" value="Unassembled WGS sequence"/>
</dbReference>
<feature type="transmembrane region" description="Helical" evidence="7">
    <location>
        <begin position="66"/>
        <end position="86"/>
    </location>
</feature>
<evidence type="ECO:0000256" key="2">
    <source>
        <dbReference type="ARBA" id="ARBA00008193"/>
    </source>
</evidence>
<feature type="transmembrane region" description="Helical" evidence="7">
    <location>
        <begin position="6"/>
        <end position="28"/>
    </location>
</feature>
<dbReference type="OrthoDB" id="9791874at2"/>
<evidence type="ECO:0000313" key="10">
    <source>
        <dbReference type="Proteomes" id="UP000005297"/>
    </source>
</evidence>
<name>Q0F0P0_9PROT</name>
<gene>
    <name evidence="9" type="ORF">SPV1_06584</name>
</gene>
<dbReference type="Pfam" id="PF03458">
    <property type="entry name" value="Gly_transporter"/>
    <property type="match status" value="2"/>
</dbReference>
<feature type="domain" description="Glycine transporter" evidence="8">
    <location>
        <begin position="13"/>
        <end position="86"/>
    </location>
</feature>
<dbReference type="eggNOG" id="COG2860">
    <property type="taxonomic scope" value="Bacteria"/>
</dbReference>
<accession>Q0F0P0</accession>
<feature type="domain" description="Glycine transporter" evidence="8">
    <location>
        <begin position="99"/>
        <end position="171"/>
    </location>
</feature>
<feature type="transmembrane region" description="Helical" evidence="7">
    <location>
        <begin position="122"/>
        <end position="144"/>
    </location>
</feature>
<evidence type="ECO:0000256" key="7">
    <source>
        <dbReference type="SAM" id="Phobius"/>
    </source>
</evidence>
<dbReference type="STRING" id="314344.AL013_02185"/>
<evidence type="ECO:0000256" key="1">
    <source>
        <dbReference type="ARBA" id="ARBA00004651"/>
    </source>
</evidence>
<keyword evidence="5 7" id="KW-1133">Transmembrane helix</keyword>
<keyword evidence="3" id="KW-1003">Cell membrane</keyword>
<evidence type="ECO:0000256" key="4">
    <source>
        <dbReference type="ARBA" id="ARBA00022692"/>
    </source>
</evidence>
<feature type="transmembrane region" description="Helical" evidence="7">
    <location>
        <begin position="98"/>
        <end position="116"/>
    </location>
</feature>
<dbReference type="InterPro" id="IPR005115">
    <property type="entry name" value="Gly_transporter"/>
</dbReference>
<evidence type="ECO:0000256" key="5">
    <source>
        <dbReference type="ARBA" id="ARBA00022989"/>
    </source>
</evidence>
<dbReference type="InParanoid" id="Q0F0P0"/>
<dbReference type="AlphaFoldDB" id="Q0F0P0"/>